<protein>
    <recommendedName>
        <fullName evidence="1">AB hydrolase-1 domain-containing protein</fullName>
    </recommendedName>
</protein>
<dbReference type="InterPro" id="IPR029058">
    <property type="entry name" value="AB_hydrolase_fold"/>
</dbReference>
<reference evidence="2" key="1">
    <citation type="submission" date="2016-12" db="EMBL/GenBank/DDBJ databases">
        <authorList>
            <person name="Moulin L."/>
        </authorList>
    </citation>
    <scope>NUCLEOTIDE SEQUENCE [LARGE SCALE GENOMIC DNA]</scope>
    <source>
        <strain evidence="2">STM 7183</strain>
    </source>
</reference>
<dbReference type="AlphaFoldDB" id="A0A1N7SHM2"/>
<gene>
    <name evidence="2" type="ORF">BN2476_510002</name>
</gene>
<proteinExistence type="predicted"/>
<dbReference type="PANTHER" id="PTHR37017:SF11">
    <property type="entry name" value="ESTERASE_LIPASE_THIOESTERASE DOMAIN-CONTAINING PROTEIN"/>
    <property type="match status" value="1"/>
</dbReference>
<dbReference type="InterPro" id="IPR052897">
    <property type="entry name" value="Sec-Metab_Biosynth_Hydrolase"/>
</dbReference>
<dbReference type="SUPFAM" id="SSF53474">
    <property type="entry name" value="alpha/beta-Hydrolases"/>
    <property type="match status" value="1"/>
</dbReference>
<sequence>MAKFVLVHGAFQGGWVYARVARKLREAGHDVYTPTLTGLGERSHLADRAINLDTHIQDVVNVFKYEDITDAILCGHSYGGLVITGVAHEIGERIRTLFYLDAYAPADGQSLVDITGAETALAFLAQAGQCDGMIPPIPAALFNVNEADAAWVDRMSGPQPLATFVQGVRAGVDSAPVANRTYVFASDNGGDWFVETYARLKDAPRWKVHAIPCGHSIMLDRPEDLAALLLAETTH</sequence>
<name>A0A1N7SHM2_9BURK</name>
<evidence type="ECO:0000313" key="2">
    <source>
        <dbReference type="EMBL" id="SIT46459.1"/>
    </source>
</evidence>
<dbReference type="Pfam" id="PF12697">
    <property type="entry name" value="Abhydrolase_6"/>
    <property type="match status" value="1"/>
</dbReference>
<dbReference type="EMBL" id="CYGY02000051">
    <property type="protein sequence ID" value="SIT46459.1"/>
    <property type="molecule type" value="Genomic_DNA"/>
</dbReference>
<feature type="domain" description="AB hydrolase-1" evidence="1">
    <location>
        <begin position="4"/>
        <end position="227"/>
    </location>
</feature>
<keyword evidence="3" id="KW-1185">Reference proteome</keyword>
<evidence type="ECO:0000259" key="1">
    <source>
        <dbReference type="Pfam" id="PF12697"/>
    </source>
</evidence>
<dbReference type="OrthoDB" id="9112061at2"/>
<dbReference type="Proteomes" id="UP000195569">
    <property type="component" value="Unassembled WGS sequence"/>
</dbReference>
<dbReference type="InterPro" id="IPR000073">
    <property type="entry name" value="AB_hydrolase_1"/>
</dbReference>
<dbReference type="Gene3D" id="3.40.50.1820">
    <property type="entry name" value="alpha/beta hydrolase"/>
    <property type="match status" value="1"/>
</dbReference>
<organism evidence="2 3">
    <name type="scientific">Paraburkholderia piptadeniae</name>
    <dbReference type="NCBI Taxonomy" id="1701573"/>
    <lineage>
        <taxon>Bacteria</taxon>
        <taxon>Pseudomonadati</taxon>
        <taxon>Pseudomonadota</taxon>
        <taxon>Betaproteobacteria</taxon>
        <taxon>Burkholderiales</taxon>
        <taxon>Burkholderiaceae</taxon>
        <taxon>Paraburkholderia</taxon>
    </lineage>
</organism>
<dbReference type="RefSeq" id="WP_087737173.1">
    <property type="nucleotide sequence ID" value="NZ_CYGY02000051.1"/>
</dbReference>
<accession>A0A1N7SHM2</accession>
<comment type="caution">
    <text evidence="2">The sequence shown here is derived from an EMBL/GenBank/DDBJ whole genome shotgun (WGS) entry which is preliminary data.</text>
</comment>
<dbReference type="PANTHER" id="PTHR37017">
    <property type="entry name" value="AB HYDROLASE-1 DOMAIN-CONTAINING PROTEIN-RELATED"/>
    <property type="match status" value="1"/>
</dbReference>
<evidence type="ECO:0000313" key="3">
    <source>
        <dbReference type="Proteomes" id="UP000195569"/>
    </source>
</evidence>